<keyword evidence="3" id="KW-1185">Reference proteome</keyword>
<dbReference type="InterPro" id="IPR008407">
    <property type="entry name" value="Brnchd-chn_aa_trnsp_AzlD"/>
</dbReference>
<sequence length="114" mass="12778">MIYITILLIATITALTRFLPFFIFSNRIPNFIIWLGIMLPPSLIAMVLIYSCKDIISSLINPDENFSNGIIGVVGIIIVLSIHILSKNILLSIIGGTLIYLLICNFQNLMLLFH</sequence>
<accession>A0A3D8IRI9</accession>
<comment type="caution">
    <text evidence="2">The sequence shown here is derived from an EMBL/GenBank/DDBJ whole genome shotgun (WGS) entry which is preliminary data.</text>
</comment>
<dbReference type="RefSeq" id="WP_115542053.1">
    <property type="nucleotide sequence ID" value="NZ_NXLQ01000001.1"/>
</dbReference>
<protein>
    <recommendedName>
        <fullName evidence="4">Branched-chain amino acid transporter AzlD</fullName>
    </recommendedName>
</protein>
<evidence type="ECO:0000256" key="1">
    <source>
        <dbReference type="SAM" id="Phobius"/>
    </source>
</evidence>
<dbReference type="Proteomes" id="UP000256379">
    <property type="component" value="Unassembled WGS sequence"/>
</dbReference>
<feature type="transmembrane region" description="Helical" evidence="1">
    <location>
        <begin position="90"/>
        <end position="113"/>
    </location>
</feature>
<feature type="transmembrane region" description="Helical" evidence="1">
    <location>
        <begin position="31"/>
        <end position="53"/>
    </location>
</feature>
<keyword evidence="1" id="KW-0472">Membrane</keyword>
<dbReference type="AlphaFoldDB" id="A0A3D8IRI9"/>
<proteinExistence type="predicted"/>
<evidence type="ECO:0000313" key="2">
    <source>
        <dbReference type="EMBL" id="RDU67525.1"/>
    </source>
</evidence>
<feature type="transmembrane region" description="Helical" evidence="1">
    <location>
        <begin position="7"/>
        <end position="25"/>
    </location>
</feature>
<evidence type="ECO:0008006" key="4">
    <source>
        <dbReference type="Google" id="ProtNLM"/>
    </source>
</evidence>
<name>A0A3D8IRI9_9HELI</name>
<keyword evidence="1" id="KW-1133">Transmembrane helix</keyword>
<reference evidence="2 3" key="1">
    <citation type="submission" date="2018-04" db="EMBL/GenBank/DDBJ databases">
        <title>Novel Campyloabacter and Helicobacter Species and Strains.</title>
        <authorList>
            <person name="Mannion A.J."/>
            <person name="Shen Z."/>
            <person name="Fox J.G."/>
        </authorList>
    </citation>
    <scope>NUCLEOTIDE SEQUENCE [LARGE SCALE GENOMIC DNA]</scope>
    <source>
        <strain evidence="2 3">MIT 17-337</strain>
    </source>
</reference>
<organism evidence="2 3">
    <name type="scientific">Helicobacter didelphidarum</name>
    <dbReference type="NCBI Taxonomy" id="2040648"/>
    <lineage>
        <taxon>Bacteria</taxon>
        <taxon>Pseudomonadati</taxon>
        <taxon>Campylobacterota</taxon>
        <taxon>Epsilonproteobacteria</taxon>
        <taxon>Campylobacterales</taxon>
        <taxon>Helicobacteraceae</taxon>
        <taxon>Helicobacter</taxon>
    </lineage>
</organism>
<dbReference type="Pfam" id="PF05437">
    <property type="entry name" value="AzlD"/>
    <property type="match status" value="1"/>
</dbReference>
<feature type="transmembrane region" description="Helical" evidence="1">
    <location>
        <begin position="65"/>
        <end position="84"/>
    </location>
</feature>
<dbReference type="OrthoDB" id="5324916at2"/>
<keyword evidence="1" id="KW-0812">Transmembrane</keyword>
<dbReference type="EMBL" id="NXLQ01000001">
    <property type="protein sequence ID" value="RDU67525.1"/>
    <property type="molecule type" value="Genomic_DNA"/>
</dbReference>
<gene>
    <name evidence="2" type="ORF">CQA53_00445</name>
</gene>
<evidence type="ECO:0000313" key="3">
    <source>
        <dbReference type="Proteomes" id="UP000256379"/>
    </source>
</evidence>